<keyword evidence="5" id="KW-1003">Cell membrane</keyword>
<feature type="transmembrane region" description="Helical" evidence="5">
    <location>
        <begin position="77"/>
        <end position="95"/>
    </location>
</feature>
<dbReference type="AlphaFoldDB" id="A0A848KK79"/>
<comment type="catalytic activity">
    <reaction evidence="5">
        <text>a quinone + NADH + 5 H(+)(in) = a quinol + NAD(+) + 4 H(+)(out)</text>
        <dbReference type="Rhea" id="RHEA:57888"/>
        <dbReference type="ChEBI" id="CHEBI:15378"/>
        <dbReference type="ChEBI" id="CHEBI:24646"/>
        <dbReference type="ChEBI" id="CHEBI:57540"/>
        <dbReference type="ChEBI" id="CHEBI:57945"/>
        <dbReference type="ChEBI" id="CHEBI:132124"/>
    </reaction>
</comment>
<feature type="transmembrane region" description="Helical" evidence="5">
    <location>
        <begin position="38"/>
        <end position="57"/>
    </location>
</feature>
<feature type="transmembrane region" description="Helical" evidence="5">
    <location>
        <begin position="229"/>
        <end position="254"/>
    </location>
</feature>
<proteinExistence type="inferred from homology"/>
<dbReference type="NCBIfam" id="NF004441">
    <property type="entry name" value="PRK05777.1-4"/>
    <property type="match status" value="1"/>
</dbReference>
<dbReference type="GO" id="GO:0008137">
    <property type="term" value="F:NADH dehydrogenase (ubiquinone) activity"/>
    <property type="evidence" value="ECO:0007669"/>
    <property type="project" value="InterPro"/>
</dbReference>
<reference evidence="8 9" key="2">
    <citation type="submission" date="2020-06" db="EMBL/GenBank/DDBJ databases">
        <title>Antribacter stalactiti gen. nov., sp. nov., a new member of the family Nacardiaceae isolated from a cave.</title>
        <authorList>
            <person name="Kim I.S."/>
        </authorList>
    </citation>
    <scope>NUCLEOTIDE SEQUENCE [LARGE SCALE GENOMIC DNA]</scope>
    <source>
        <strain evidence="8 9">YC2-7</strain>
    </source>
</reference>
<evidence type="ECO:0000256" key="4">
    <source>
        <dbReference type="ARBA" id="ARBA00023136"/>
    </source>
</evidence>
<comment type="subunit">
    <text evidence="5">NDH-1 is composed of 14 different subunits. Subunits NuoA, H, J, K, L, M, N constitute the membrane sector of the complex.</text>
</comment>
<keyword evidence="5" id="KW-0813">Transport</keyword>
<dbReference type="GO" id="GO:0012505">
    <property type="term" value="C:endomembrane system"/>
    <property type="evidence" value="ECO:0007669"/>
    <property type="project" value="UniProtKB-SubCell"/>
</dbReference>
<feature type="transmembrane region" description="Helical" evidence="5">
    <location>
        <begin position="185"/>
        <end position="209"/>
    </location>
</feature>
<feature type="transmembrane region" description="Helical" evidence="5">
    <location>
        <begin position="351"/>
        <end position="373"/>
    </location>
</feature>
<keyword evidence="5" id="KW-0874">Quinone</keyword>
<gene>
    <name evidence="5 8" type="primary">nuoN</name>
    <name evidence="8" type="ORF">FGL95_20415</name>
</gene>
<comment type="similarity">
    <text evidence="5">Belongs to the complex I subunit 2 family.</text>
</comment>
<reference evidence="8 9" key="1">
    <citation type="submission" date="2019-05" db="EMBL/GenBank/DDBJ databases">
        <authorList>
            <person name="Lee S.D."/>
        </authorList>
    </citation>
    <scope>NUCLEOTIDE SEQUENCE [LARGE SCALE GENOMIC DNA]</scope>
    <source>
        <strain evidence="8 9">YC2-7</strain>
    </source>
</reference>
<feature type="transmembrane region" description="Helical" evidence="5">
    <location>
        <begin position="471"/>
        <end position="492"/>
    </location>
</feature>
<comment type="subcellular location">
    <subcellularLocation>
        <location evidence="5">Cell membrane</location>
        <topology evidence="5">Multi-pass membrane protein</topology>
    </subcellularLocation>
    <subcellularLocation>
        <location evidence="1">Endomembrane system</location>
        <topology evidence="1">Multi-pass membrane protein</topology>
    </subcellularLocation>
    <subcellularLocation>
        <location evidence="6">Membrane</location>
        <topology evidence="6">Multi-pass membrane protein</topology>
    </subcellularLocation>
</comment>
<feature type="transmembrane region" description="Helical" evidence="5">
    <location>
        <begin position="12"/>
        <end position="31"/>
    </location>
</feature>
<feature type="domain" description="NADH:quinone oxidoreductase/Mrp antiporter transmembrane" evidence="7">
    <location>
        <begin position="149"/>
        <end position="443"/>
    </location>
</feature>
<feature type="transmembrane region" description="Helical" evidence="5">
    <location>
        <begin position="126"/>
        <end position="146"/>
    </location>
</feature>
<comment type="function">
    <text evidence="5">NDH-1 shuttles electrons from NADH, via FMN and iron-sulfur (Fe-S) centers, to quinones in the respiratory chain. The immediate electron acceptor for the enzyme in this species is believed to be a menaquinone. Couples the redox reaction to proton translocation (for every two electrons transferred, four hydrogen ions are translocated across the cytoplasmic membrane), and thus conserves the redox energy in a proton gradient.</text>
</comment>
<keyword evidence="4 5" id="KW-0472">Membrane</keyword>
<dbReference type="GO" id="GO:0005886">
    <property type="term" value="C:plasma membrane"/>
    <property type="evidence" value="ECO:0007669"/>
    <property type="project" value="UniProtKB-SubCell"/>
</dbReference>
<keyword evidence="5" id="KW-1278">Translocase</keyword>
<comment type="caution">
    <text evidence="8">The sequence shown here is derived from an EMBL/GenBank/DDBJ whole genome shotgun (WGS) entry which is preliminary data.</text>
</comment>
<evidence type="ECO:0000256" key="6">
    <source>
        <dbReference type="RuleBase" id="RU000320"/>
    </source>
</evidence>
<dbReference type="NCBIfam" id="TIGR01770">
    <property type="entry name" value="NDH_I_N"/>
    <property type="match status" value="1"/>
</dbReference>
<feature type="transmembrane region" description="Helical" evidence="5">
    <location>
        <begin position="394"/>
        <end position="414"/>
    </location>
</feature>
<feature type="transmembrane region" description="Helical" evidence="5">
    <location>
        <begin position="152"/>
        <end position="173"/>
    </location>
</feature>
<sequence length="508" mass="52870">MQAPTIEYGELAPVLVVFGVALVGVLVEAFVPRAGRYVCQLVVSLVGLVAAFVAVVALAGTRHLAVMGAVAIDGPTLFMQGTILLVSILAILLIGERGLGGDTDAFTPQASAVPGSPAEREATKAGVVQTEVFPLSLFAICGMLIFPASGDLLTMFVALEVFSLPLYLLCGLARRRRLLSQEAAVKYFLLGAFSSAFFLYGMALLYGYAGTVELTGIASAVKDHTGNDSLALVGVGLLAVGLLFKVGAIPFHSWIPDVYQGAPTPITGFMAAATKIAAFGALLRIFYVALPDLRVDWRPVLWGVAILTMAVGAVLAVTQTDMKRMLAYSSVAHTGFILTGVIALNDAGLSAVLFYLLAYGFSTLGAFAIVTVVRDSSGEVTNMARWAGLGRRSPFIAGVFALFLLAFAGIPLTSGFVGKFAVFQAAAEGGAVPLVIVGVVSSAVAAFFYARVIVLMFFSEPPANVATVARSSVLTTTVIVISAATTAVLGIFPQPVLDLATKAGEFLH</sequence>
<evidence type="ECO:0000256" key="1">
    <source>
        <dbReference type="ARBA" id="ARBA00004127"/>
    </source>
</evidence>
<protein>
    <recommendedName>
        <fullName evidence="5">NADH-quinone oxidoreductase subunit N</fullName>
        <ecNumber evidence="5">7.1.1.-</ecNumber>
    </recommendedName>
    <alternativeName>
        <fullName evidence="5">NADH dehydrogenase I subunit N</fullName>
    </alternativeName>
    <alternativeName>
        <fullName evidence="5">NDH-1 subunit N</fullName>
    </alternativeName>
</protein>
<dbReference type="EC" id="7.1.1.-" evidence="5"/>
<dbReference type="InterPro" id="IPR010096">
    <property type="entry name" value="NADH-Q_OxRdtase_suN/2"/>
</dbReference>
<dbReference type="GO" id="GO:0050136">
    <property type="term" value="F:NADH dehydrogenase (quinone) (non-electrogenic) activity"/>
    <property type="evidence" value="ECO:0007669"/>
    <property type="project" value="UniProtKB-UniRule"/>
</dbReference>
<accession>A0A848KK79</accession>
<evidence type="ECO:0000313" key="9">
    <source>
        <dbReference type="Proteomes" id="UP000535543"/>
    </source>
</evidence>
<keyword evidence="3 5" id="KW-1133">Transmembrane helix</keyword>
<evidence type="ECO:0000256" key="3">
    <source>
        <dbReference type="ARBA" id="ARBA00022989"/>
    </source>
</evidence>
<feature type="transmembrane region" description="Helical" evidence="5">
    <location>
        <begin position="325"/>
        <end position="345"/>
    </location>
</feature>
<organism evidence="8 9">
    <name type="scientific">Antrihabitans stalactiti</name>
    <dbReference type="NCBI Taxonomy" id="2584121"/>
    <lineage>
        <taxon>Bacteria</taxon>
        <taxon>Bacillati</taxon>
        <taxon>Actinomycetota</taxon>
        <taxon>Actinomycetes</taxon>
        <taxon>Mycobacteriales</taxon>
        <taxon>Nocardiaceae</taxon>
        <taxon>Antrihabitans</taxon>
    </lineage>
</organism>
<dbReference type="GO" id="GO:0048038">
    <property type="term" value="F:quinone binding"/>
    <property type="evidence" value="ECO:0007669"/>
    <property type="project" value="UniProtKB-KW"/>
</dbReference>
<keyword evidence="2 5" id="KW-0812">Transmembrane</keyword>
<feature type="transmembrane region" description="Helical" evidence="5">
    <location>
        <begin position="434"/>
        <end position="459"/>
    </location>
</feature>
<dbReference type="Proteomes" id="UP000535543">
    <property type="component" value="Unassembled WGS sequence"/>
</dbReference>
<evidence type="ECO:0000313" key="8">
    <source>
        <dbReference type="EMBL" id="NMN97404.1"/>
    </source>
</evidence>
<keyword evidence="9" id="KW-1185">Reference proteome</keyword>
<feature type="transmembrane region" description="Helical" evidence="5">
    <location>
        <begin position="299"/>
        <end position="318"/>
    </location>
</feature>
<dbReference type="InterPro" id="IPR001750">
    <property type="entry name" value="ND/Mrp_TM"/>
</dbReference>
<name>A0A848KK79_9NOCA</name>
<dbReference type="Pfam" id="PF00361">
    <property type="entry name" value="Proton_antipo_M"/>
    <property type="match status" value="1"/>
</dbReference>
<keyword evidence="5" id="KW-0520">NAD</keyword>
<dbReference type="HAMAP" id="MF_00445">
    <property type="entry name" value="NDH1_NuoN_1"/>
    <property type="match status" value="1"/>
</dbReference>
<evidence type="ECO:0000259" key="7">
    <source>
        <dbReference type="Pfam" id="PF00361"/>
    </source>
</evidence>
<dbReference type="PANTHER" id="PTHR22773">
    <property type="entry name" value="NADH DEHYDROGENASE"/>
    <property type="match status" value="1"/>
</dbReference>
<feature type="transmembrane region" description="Helical" evidence="5">
    <location>
        <begin position="266"/>
        <end position="287"/>
    </location>
</feature>
<dbReference type="GO" id="GO:0042773">
    <property type="term" value="P:ATP synthesis coupled electron transport"/>
    <property type="evidence" value="ECO:0007669"/>
    <property type="project" value="InterPro"/>
</dbReference>
<evidence type="ECO:0000256" key="5">
    <source>
        <dbReference type="HAMAP-Rule" id="MF_00445"/>
    </source>
</evidence>
<evidence type="ECO:0000256" key="2">
    <source>
        <dbReference type="ARBA" id="ARBA00022692"/>
    </source>
</evidence>
<dbReference type="EMBL" id="VCQU01000007">
    <property type="protein sequence ID" value="NMN97404.1"/>
    <property type="molecule type" value="Genomic_DNA"/>
</dbReference>
<keyword evidence="8" id="KW-0560">Oxidoreductase</keyword>